<evidence type="ECO:0000313" key="10">
    <source>
        <dbReference type="Proteomes" id="UP000030745"/>
    </source>
</evidence>
<dbReference type="GO" id="GO:0006491">
    <property type="term" value="P:N-glycan processing"/>
    <property type="evidence" value="ECO:0007669"/>
    <property type="project" value="TreeGrafter"/>
</dbReference>
<dbReference type="AlphaFoldDB" id="A0A067BY48"/>
<dbReference type="EMBL" id="KK583347">
    <property type="protein sequence ID" value="KDO19512.1"/>
    <property type="molecule type" value="Genomic_DNA"/>
</dbReference>
<feature type="signal peptide" evidence="7">
    <location>
        <begin position="1"/>
        <end position="16"/>
    </location>
</feature>
<dbReference type="PANTHER" id="PTHR12630">
    <property type="entry name" value="N-LINKED OLIGOSACCHARIDE PROCESSING"/>
    <property type="match status" value="1"/>
</dbReference>
<feature type="coiled-coil region" evidence="5">
    <location>
        <begin position="337"/>
        <end position="364"/>
    </location>
</feature>
<dbReference type="VEuPathDB" id="FungiDB:SPRG_15327"/>
<keyword evidence="5" id="KW-0175">Coiled coil</keyword>
<keyword evidence="10" id="KW-1185">Reference proteome</keyword>
<dbReference type="OMA" id="YENGQHC"/>
<keyword evidence="4" id="KW-1015">Disulfide bond</keyword>
<feature type="region of interest" description="Disordered" evidence="6">
    <location>
        <begin position="270"/>
        <end position="314"/>
    </location>
</feature>
<organism evidence="9 10">
    <name type="scientific">Saprolegnia parasitica (strain CBS 223.65)</name>
    <dbReference type="NCBI Taxonomy" id="695850"/>
    <lineage>
        <taxon>Eukaryota</taxon>
        <taxon>Sar</taxon>
        <taxon>Stramenopiles</taxon>
        <taxon>Oomycota</taxon>
        <taxon>Saprolegniomycetes</taxon>
        <taxon>Saprolegniales</taxon>
        <taxon>Saprolegniaceae</taxon>
        <taxon>Saprolegnia</taxon>
    </lineage>
</organism>
<evidence type="ECO:0000256" key="7">
    <source>
        <dbReference type="SAM" id="SignalP"/>
    </source>
</evidence>
<dbReference type="STRING" id="695850.A0A067BY48"/>
<dbReference type="Pfam" id="PF13015">
    <property type="entry name" value="PRKCSH_1"/>
    <property type="match status" value="1"/>
</dbReference>
<evidence type="ECO:0000256" key="1">
    <source>
        <dbReference type="ARBA" id="ARBA00022387"/>
    </source>
</evidence>
<evidence type="ECO:0000256" key="6">
    <source>
        <dbReference type="SAM" id="MobiDB-lite"/>
    </source>
</evidence>
<dbReference type="OrthoDB" id="28322at2759"/>
<dbReference type="PANTHER" id="PTHR12630:SF1">
    <property type="entry name" value="GLUCOSIDASE 2 SUBUNIT BETA"/>
    <property type="match status" value="1"/>
</dbReference>
<reference evidence="9 10" key="1">
    <citation type="journal article" date="2013" name="PLoS Genet.">
        <title>Distinctive expansion of potential virulence genes in the genome of the oomycete fish pathogen Saprolegnia parasitica.</title>
        <authorList>
            <person name="Jiang R.H."/>
            <person name="de Bruijn I."/>
            <person name="Haas B.J."/>
            <person name="Belmonte R."/>
            <person name="Lobach L."/>
            <person name="Christie J."/>
            <person name="van den Ackerveken G."/>
            <person name="Bottin A."/>
            <person name="Bulone V."/>
            <person name="Diaz-Moreno S.M."/>
            <person name="Dumas B."/>
            <person name="Fan L."/>
            <person name="Gaulin E."/>
            <person name="Govers F."/>
            <person name="Grenville-Briggs L.J."/>
            <person name="Horner N.R."/>
            <person name="Levin J.Z."/>
            <person name="Mammella M."/>
            <person name="Meijer H.J."/>
            <person name="Morris P."/>
            <person name="Nusbaum C."/>
            <person name="Oome S."/>
            <person name="Phillips A.J."/>
            <person name="van Rooyen D."/>
            <person name="Rzeszutek E."/>
            <person name="Saraiva M."/>
            <person name="Secombes C.J."/>
            <person name="Seidl M.F."/>
            <person name="Snel B."/>
            <person name="Stassen J.H."/>
            <person name="Sykes S."/>
            <person name="Tripathy S."/>
            <person name="van den Berg H."/>
            <person name="Vega-Arreguin J.C."/>
            <person name="Wawra S."/>
            <person name="Young S.K."/>
            <person name="Zeng Q."/>
            <person name="Dieguez-Uribeondo J."/>
            <person name="Russ C."/>
            <person name="Tyler B.M."/>
            <person name="van West P."/>
        </authorList>
    </citation>
    <scope>NUCLEOTIDE SEQUENCE [LARGE SCALE GENOMIC DNA]</scope>
    <source>
        <strain evidence="9 10">CBS 223.65</strain>
    </source>
</reference>
<keyword evidence="3" id="KW-0256">Endoplasmic reticulum</keyword>
<evidence type="ECO:0000256" key="3">
    <source>
        <dbReference type="ARBA" id="ARBA00022824"/>
    </source>
</evidence>
<dbReference type="RefSeq" id="XP_012209776.1">
    <property type="nucleotide sequence ID" value="XM_012354386.1"/>
</dbReference>
<dbReference type="InterPro" id="IPR028146">
    <property type="entry name" value="PRKCSH_N"/>
</dbReference>
<feature type="coiled-coil region" evidence="5">
    <location>
        <begin position="148"/>
        <end position="202"/>
    </location>
</feature>
<dbReference type="SUPFAM" id="SSF50911">
    <property type="entry name" value="Mannose 6-phosphate receptor domain"/>
    <property type="match status" value="1"/>
</dbReference>
<dbReference type="Gene3D" id="2.70.130.10">
    <property type="entry name" value="Mannose-6-phosphate receptor binding domain"/>
    <property type="match status" value="1"/>
</dbReference>
<dbReference type="InterPro" id="IPR036607">
    <property type="entry name" value="PRKCSH"/>
</dbReference>
<dbReference type="GO" id="GO:0017177">
    <property type="term" value="C:glucosidase II complex"/>
    <property type="evidence" value="ECO:0007669"/>
    <property type="project" value="TreeGrafter"/>
</dbReference>
<dbReference type="KEGG" id="spar:SPRG_15327"/>
<evidence type="ECO:0000313" key="9">
    <source>
        <dbReference type="EMBL" id="KDO19512.1"/>
    </source>
</evidence>
<gene>
    <name evidence="9" type="ORF">SPRG_15327</name>
</gene>
<feature type="domain" description="MRH" evidence="8">
    <location>
        <begin position="369"/>
        <end position="478"/>
    </location>
</feature>
<feature type="compositionally biased region" description="Basic and acidic residues" evidence="6">
    <location>
        <begin position="270"/>
        <end position="286"/>
    </location>
</feature>
<dbReference type="PROSITE" id="PS51914">
    <property type="entry name" value="MRH"/>
    <property type="match status" value="1"/>
</dbReference>
<proteinExistence type="predicted"/>
<sequence>MLRLAVLAVLALATSAAPSNLHGLTQELRTKVAAASTLTCDDGLKSLPISSVNDDFCDCADGSDEPGTSACSHTGVLFHCLNHGYFASDIPTSRVNDGICDCCDGSDEYAAPASCSNTCATLKTAYDQKMATKHAAEAGGRAARQLLVAKAKQAKEEHYRKRTDLEATKRELEAEVAAATKVKAAEEALEVQERRHASERSRRNVAATLGLYDLTTEQLSSVIIDLSLKLYAKDEVLTALRAAGAPSSSRIETLEAQYIKDDEAHRAEVERIDSANDERRKLRDASTADEVPPELEALPLPTPPTGPSRRCSSPCRVMKRPSDLVHDTTHLVQDGLMRKEVIEAKEARDALTEAQRKLTNAAYDLSSAQTMLDKSYGADDVFLAVKDTCISTTSGQYTYKMCFFAGATQDSTSLGTMETIDAASHELKFTGGASCWNGPSRSFTVAMECDETEELYNIEEPSTCVYTAKLKTPLACADVPRPAGHDEL</sequence>
<feature type="chain" id="PRO_5001633900" description="Glucosidase 2 subunit beta" evidence="7">
    <location>
        <begin position="17"/>
        <end position="488"/>
    </location>
</feature>
<dbReference type="InterPro" id="IPR009011">
    <property type="entry name" value="Man6P_isomerase_rcpt-bd_dom_sf"/>
</dbReference>
<dbReference type="Pfam" id="PF12999">
    <property type="entry name" value="PRKCSH-like"/>
    <property type="match status" value="1"/>
</dbReference>
<dbReference type="InterPro" id="IPR044865">
    <property type="entry name" value="MRH_dom"/>
</dbReference>
<accession>A0A067BY48</accession>
<dbReference type="GeneID" id="24137066"/>
<name>A0A067BY48_SAPPC</name>
<keyword evidence="2 7" id="KW-0732">Signal</keyword>
<evidence type="ECO:0000256" key="2">
    <source>
        <dbReference type="ARBA" id="ARBA00022729"/>
    </source>
</evidence>
<evidence type="ECO:0000256" key="5">
    <source>
        <dbReference type="SAM" id="Coils"/>
    </source>
</evidence>
<dbReference type="Proteomes" id="UP000030745">
    <property type="component" value="Unassembled WGS sequence"/>
</dbReference>
<protein>
    <recommendedName>
        <fullName evidence="1">Glucosidase 2 subunit beta</fullName>
    </recommendedName>
</protein>
<dbReference type="InterPro" id="IPR039794">
    <property type="entry name" value="Gtb1-like"/>
</dbReference>
<evidence type="ECO:0000259" key="8">
    <source>
        <dbReference type="PROSITE" id="PS51914"/>
    </source>
</evidence>
<evidence type="ECO:0000256" key="4">
    <source>
        <dbReference type="ARBA" id="ARBA00023157"/>
    </source>
</evidence>